<comment type="function">
    <text evidence="1">Component of the exocyst complex involved in the docking of exocytic vesicles with fusion sites on the plasma membrane.</text>
</comment>
<dbReference type="AlphaFoldDB" id="A0AA87ZRN8"/>
<dbReference type="GO" id="GO:0000145">
    <property type="term" value="C:exocyst"/>
    <property type="evidence" value="ECO:0007669"/>
    <property type="project" value="UniProtKB-UniRule"/>
</dbReference>
<evidence type="ECO:0000313" key="2">
    <source>
        <dbReference type="EMBL" id="GMN28491.1"/>
    </source>
</evidence>
<dbReference type="InterPro" id="IPR039682">
    <property type="entry name" value="Sec8/EXOC4"/>
</dbReference>
<comment type="caution">
    <text evidence="2">The sequence shown here is derived from an EMBL/GenBank/DDBJ whole genome shotgun (WGS) entry which is preliminary data.</text>
</comment>
<dbReference type="PANTHER" id="PTHR14146:SF0">
    <property type="entry name" value="EXOCYST COMPLEX COMPONENT 4"/>
    <property type="match status" value="1"/>
</dbReference>
<proteinExistence type="inferred from homology"/>
<comment type="similarity">
    <text evidence="1">Belongs to the SEC8 family.</text>
</comment>
<gene>
    <name evidence="2" type="ORF">TIFTF001_049456</name>
</gene>
<evidence type="ECO:0000256" key="1">
    <source>
        <dbReference type="RuleBase" id="RU367079"/>
    </source>
</evidence>
<keyword evidence="3" id="KW-1185">Reference proteome</keyword>
<dbReference type="PANTHER" id="PTHR14146">
    <property type="entry name" value="EXOCYST COMPLEX COMPONENT 4"/>
    <property type="match status" value="1"/>
</dbReference>
<dbReference type="GO" id="GO:0090522">
    <property type="term" value="P:vesicle tethering involved in exocytosis"/>
    <property type="evidence" value="ECO:0007669"/>
    <property type="project" value="UniProtKB-UniRule"/>
</dbReference>
<reference evidence="2" key="1">
    <citation type="submission" date="2023-07" db="EMBL/GenBank/DDBJ databases">
        <title>draft genome sequence of fig (Ficus carica).</title>
        <authorList>
            <person name="Takahashi T."/>
            <person name="Nishimura K."/>
        </authorList>
    </citation>
    <scope>NUCLEOTIDE SEQUENCE</scope>
</reference>
<sequence>MRRDEEMAPFVAGVKRNYIFGGICSIATNASMKALADMKSINLFGVQQICRNSIALEQALAAIPSINSEAVQQRLDHVRTYYELLNMPYEASSWNSRLPFVLLLYFLQLQMSILSSPLQAMLAFVTDHEHLFTAAEYANLLKVQVPGREIPADAQDRVTEILSQAQSDGDCIFGNVSVSHYATSWSSEPELLTEDQQGDIDYPQASWLYLYP</sequence>
<dbReference type="GO" id="GO:0006893">
    <property type="term" value="P:Golgi to plasma membrane transport"/>
    <property type="evidence" value="ECO:0007669"/>
    <property type="project" value="TreeGrafter"/>
</dbReference>
<keyword evidence="1" id="KW-0813">Transport</keyword>
<dbReference type="GO" id="GO:0006612">
    <property type="term" value="P:protein targeting to membrane"/>
    <property type="evidence" value="ECO:0007669"/>
    <property type="project" value="UniProtKB-UniRule"/>
</dbReference>
<keyword evidence="1" id="KW-0653">Protein transport</keyword>
<protein>
    <recommendedName>
        <fullName evidence="1">Exocyst complex component Sec8</fullName>
    </recommendedName>
</protein>
<dbReference type="GO" id="GO:0015031">
    <property type="term" value="P:protein transport"/>
    <property type="evidence" value="ECO:0007669"/>
    <property type="project" value="UniProtKB-KW"/>
</dbReference>
<evidence type="ECO:0000313" key="3">
    <source>
        <dbReference type="Proteomes" id="UP001187192"/>
    </source>
</evidence>
<organism evidence="2 3">
    <name type="scientific">Ficus carica</name>
    <name type="common">Common fig</name>
    <dbReference type="NCBI Taxonomy" id="3494"/>
    <lineage>
        <taxon>Eukaryota</taxon>
        <taxon>Viridiplantae</taxon>
        <taxon>Streptophyta</taxon>
        <taxon>Embryophyta</taxon>
        <taxon>Tracheophyta</taxon>
        <taxon>Spermatophyta</taxon>
        <taxon>Magnoliopsida</taxon>
        <taxon>eudicotyledons</taxon>
        <taxon>Gunneridae</taxon>
        <taxon>Pentapetalae</taxon>
        <taxon>rosids</taxon>
        <taxon>fabids</taxon>
        <taxon>Rosales</taxon>
        <taxon>Moraceae</taxon>
        <taxon>Ficeae</taxon>
        <taxon>Ficus</taxon>
    </lineage>
</organism>
<dbReference type="EMBL" id="BTGU01007136">
    <property type="protein sequence ID" value="GMN28491.1"/>
    <property type="molecule type" value="Genomic_DNA"/>
</dbReference>
<accession>A0AA87ZRN8</accession>
<name>A0AA87ZRN8_FICCA</name>
<keyword evidence="1" id="KW-0268">Exocytosis</keyword>
<dbReference type="Proteomes" id="UP001187192">
    <property type="component" value="Unassembled WGS sequence"/>
</dbReference>